<proteinExistence type="predicted"/>
<reference evidence="3" key="1">
    <citation type="submission" date="2017-01" db="EMBL/GenBank/DDBJ databases">
        <authorList>
            <person name="Varghese N."/>
            <person name="Submissions S."/>
        </authorList>
    </citation>
    <scope>NUCLEOTIDE SEQUENCE [LARGE SCALE GENOMIC DNA]</scope>
    <source>
        <strain evidence="3">DSM 19945</strain>
    </source>
</reference>
<feature type="chain" id="PRO_5012365366" evidence="1">
    <location>
        <begin position="20"/>
        <end position="277"/>
    </location>
</feature>
<organism evidence="2 3">
    <name type="scientific">Rhodobacter aestuarii</name>
    <dbReference type="NCBI Taxonomy" id="453582"/>
    <lineage>
        <taxon>Bacteria</taxon>
        <taxon>Pseudomonadati</taxon>
        <taxon>Pseudomonadota</taxon>
        <taxon>Alphaproteobacteria</taxon>
        <taxon>Rhodobacterales</taxon>
        <taxon>Rhodobacter group</taxon>
        <taxon>Rhodobacter</taxon>
    </lineage>
</organism>
<gene>
    <name evidence="2" type="ORF">SAMN05421580_102210</name>
</gene>
<dbReference type="OrthoDB" id="8223189at2"/>
<dbReference type="AlphaFoldDB" id="A0A1N7K1V6"/>
<dbReference type="Proteomes" id="UP000186221">
    <property type="component" value="Unassembled WGS sequence"/>
</dbReference>
<name>A0A1N7K1V6_9RHOB</name>
<feature type="signal peptide" evidence="1">
    <location>
        <begin position="1"/>
        <end position="19"/>
    </location>
</feature>
<evidence type="ECO:0000313" key="3">
    <source>
        <dbReference type="Proteomes" id="UP000186221"/>
    </source>
</evidence>
<evidence type="ECO:0000256" key="1">
    <source>
        <dbReference type="SAM" id="SignalP"/>
    </source>
</evidence>
<dbReference type="STRING" id="453582.SAMN05421580_102210"/>
<accession>A0A1N7K1V6</accession>
<evidence type="ECO:0000313" key="2">
    <source>
        <dbReference type="EMBL" id="SIS55579.1"/>
    </source>
</evidence>
<keyword evidence="1" id="KW-0732">Signal</keyword>
<sequence>MRGAALLLALLLSAGAATADVARPRDLETLLAVLQNAALATGDATEVQIRDDKLYLTWNGTALIADPHNLFMEMQQAASDAERQKLVDTYFAAFDDILQLDTGVLDPASLMPIIRPSTFAEHIPDAKSVASEPWFAGLSIYLVEDSPSSTAYLRNDRMQAVGLDFETAKKQALANLSTLSPRFEPLGPKRWGLVLDGYYESSLLLESELWRRMAEDQGEIIMVVPSRDAVVIDASGDPAAVQELAIFAQESGRARPYPVSEYVFGWKGTHWEILPKQ</sequence>
<keyword evidence="3" id="KW-1185">Reference proteome</keyword>
<protein>
    <submittedName>
        <fullName evidence="2">Uncharacterized protein YtpQ, UPF0354 family</fullName>
    </submittedName>
</protein>
<dbReference type="EMBL" id="FTOG01000002">
    <property type="protein sequence ID" value="SIS55579.1"/>
    <property type="molecule type" value="Genomic_DNA"/>
</dbReference>
<dbReference type="RefSeq" id="WP_076483799.1">
    <property type="nucleotide sequence ID" value="NZ_FTOG01000002.1"/>
</dbReference>